<sequence>MDHEGGTDYEGGNADTGGADGDEEVPADVVSKVERLTRIARSTPDENETTARKRRRDDLLEPYGFTARIREDDGDAVLVLYPEEWRDGDVVRTDRIEDVSRAIEVSLEGAGDPDDWSAVDEHNRELVAQVAKRHGDVHGANASALADFVGNHYAKRIESLTGPELSEFCTEYFVRNAWPSPAQRDVVEESIELVYETADEPVPEFRIR</sequence>
<dbReference type="Proteomes" id="UP000324104">
    <property type="component" value="Unassembled WGS sequence"/>
</dbReference>
<name>A0A5D5AMZ3_9EURY</name>
<dbReference type="InterPro" id="IPR055532">
    <property type="entry name" value="DUF7108_N"/>
</dbReference>
<proteinExistence type="predicted"/>
<comment type="caution">
    <text evidence="4">The sequence shown here is derived from an EMBL/GenBank/DDBJ whole genome shotgun (WGS) entry which is preliminary data.</text>
</comment>
<feature type="domain" description="DUF7108" evidence="2">
    <location>
        <begin position="24"/>
        <end position="109"/>
    </location>
</feature>
<evidence type="ECO:0000259" key="3">
    <source>
        <dbReference type="Pfam" id="PF23420"/>
    </source>
</evidence>
<evidence type="ECO:0000313" key="4">
    <source>
        <dbReference type="EMBL" id="TYT62267.1"/>
    </source>
</evidence>
<evidence type="ECO:0000256" key="1">
    <source>
        <dbReference type="SAM" id="MobiDB-lite"/>
    </source>
</evidence>
<protein>
    <submittedName>
        <fullName evidence="4">RnhA operon protein</fullName>
    </submittedName>
</protein>
<gene>
    <name evidence="4" type="ORF">FYC77_09835</name>
</gene>
<dbReference type="AlphaFoldDB" id="A0A5D5AMZ3"/>
<feature type="region of interest" description="Disordered" evidence="1">
    <location>
        <begin position="1"/>
        <end position="57"/>
    </location>
</feature>
<keyword evidence="5" id="KW-1185">Reference proteome</keyword>
<accession>A0A5D5AMZ3</accession>
<organism evidence="4 5">
    <name type="scientific">Natrialba swarupiae</name>
    <dbReference type="NCBI Taxonomy" id="2448032"/>
    <lineage>
        <taxon>Archaea</taxon>
        <taxon>Methanobacteriati</taxon>
        <taxon>Methanobacteriota</taxon>
        <taxon>Stenosarchaea group</taxon>
        <taxon>Halobacteria</taxon>
        <taxon>Halobacteriales</taxon>
        <taxon>Natrialbaceae</taxon>
        <taxon>Natrialba</taxon>
    </lineage>
</organism>
<reference evidence="4 5" key="1">
    <citation type="submission" date="2019-08" db="EMBL/GenBank/DDBJ databases">
        <title>Archaea genome.</title>
        <authorList>
            <person name="Kajale S."/>
            <person name="Shouche Y."/>
            <person name="Deshpande N."/>
            <person name="Sharma A."/>
        </authorList>
    </citation>
    <scope>NUCLEOTIDE SEQUENCE [LARGE SCALE GENOMIC DNA]</scope>
    <source>
        <strain evidence="4 5">ESP3B_9</strain>
    </source>
</reference>
<evidence type="ECO:0000259" key="2">
    <source>
        <dbReference type="Pfam" id="PF23418"/>
    </source>
</evidence>
<dbReference type="EMBL" id="VTAW01000010">
    <property type="protein sequence ID" value="TYT62267.1"/>
    <property type="molecule type" value="Genomic_DNA"/>
</dbReference>
<dbReference type="Pfam" id="PF23420">
    <property type="entry name" value="DUF7108_C"/>
    <property type="match status" value="1"/>
</dbReference>
<evidence type="ECO:0000313" key="5">
    <source>
        <dbReference type="Proteomes" id="UP000324104"/>
    </source>
</evidence>
<feature type="domain" description="DUF7108" evidence="3">
    <location>
        <begin position="114"/>
        <end position="202"/>
    </location>
</feature>
<dbReference type="Pfam" id="PF23418">
    <property type="entry name" value="DUF7108"/>
    <property type="match status" value="1"/>
</dbReference>
<dbReference type="InterPro" id="IPR056494">
    <property type="entry name" value="DUF7108_C"/>
</dbReference>